<keyword evidence="1" id="KW-0732">Signal</keyword>
<dbReference type="RefSeq" id="WP_353715321.1">
    <property type="nucleotide sequence ID" value="NZ_CP159307.1"/>
</dbReference>
<feature type="chain" id="PRO_5043325058" evidence="1">
    <location>
        <begin position="26"/>
        <end position="91"/>
    </location>
</feature>
<evidence type="ECO:0000313" key="2">
    <source>
        <dbReference type="EMBL" id="XCH34138.1"/>
    </source>
</evidence>
<gene>
    <name evidence="2" type="ORF">ABV300_04465</name>
</gene>
<dbReference type="PROSITE" id="PS51257">
    <property type="entry name" value="PROKAR_LIPOPROTEIN"/>
    <property type="match status" value="1"/>
</dbReference>
<organism evidence="2">
    <name type="scientific">Dehalogenimonas sp. 4OHTPN</name>
    <dbReference type="NCBI Taxonomy" id="3166643"/>
    <lineage>
        <taxon>Bacteria</taxon>
        <taxon>Bacillati</taxon>
        <taxon>Chloroflexota</taxon>
        <taxon>Dehalococcoidia</taxon>
        <taxon>Dehalococcoidales</taxon>
        <taxon>Dehalococcoidaceae</taxon>
        <taxon>Dehalogenimonas</taxon>
    </lineage>
</organism>
<name>A0AAU8GEI2_9CHLR</name>
<feature type="signal peptide" evidence="1">
    <location>
        <begin position="1"/>
        <end position="25"/>
    </location>
</feature>
<protein>
    <submittedName>
        <fullName evidence="2">Uncharacterized protein</fullName>
    </submittedName>
</protein>
<reference evidence="2" key="1">
    <citation type="submission" date="2024-06" db="EMBL/GenBank/DDBJ databases">
        <title>A Novel Isolate, Dehalogenimonas sp. Strain 4OHTPN, Dechlorinates Aromatic 4 Hydroxy chlorothalonil by a Novel Reductive Dehalogenase.</title>
        <authorList>
            <person name="Liu G."/>
        </authorList>
    </citation>
    <scope>NUCLEOTIDE SEQUENCE</scope>
    <source>
        <strain evidence="2">4OHTPN</strain>
    </source>
</reference>
<sequence length="91" mass="9772">MVNKYTFLSVMLLFIMMGITGCVTGSTENTSAPTENIPTKPTVLHEQDVKVIIGENIVLGKITDELADLGTIKKGIKPLLQLGSPTLMPIS</sequence>
<proteinExistence type="predicted"/>
<dbReference type="AlphaFoldDB" id="A0AAU8GEI2"/>
<evidence type="ECO:0000256" key="1">
    <source>
        <dbReference type="SAM" id="SignalP"/>
    </source>
</evidence>
<accession>A0AAU8GEI2</accession>
<dbReference type="EMBL" id="CP159307">
    <property type="protein sequence ID" value="XCH34138.1"/>
    <property type="molecule type" value="Genomic_DNA"/>
</dbReference>